<dbReference type="EMBL" id="JALAAR010000007">
    <property type="protein sequence ID" value="MEH8017586.1"/>
    <property type="molecule type" value="Genomic_DNA"/>
</dbReference>
<accession>A0ABU8C7G0</accession>
<dbReference type="InterPro" id="IPR000390">
    <property type="entry name" value="Small_drug/metabolite_transptr"/>
</dbReference>
<dbReference type="SUPFAM" id="SSF103481">
    <property type="entry name" value="Multidrug resistance efflux transporter EmrE"/>
    <property type="match status" value="1"/>
</dbReference>
<evidence type="ECO:0000313" key="10">
    <source>
        <dbReference type="EMBL" id="MEH8017586.1"/>
    </source>
</evidence>
<evidence type="ECO:0000256" key="7">
    <source>
        <dbReference type="ARBA" id="ARBA00038032"/>
    </source>
</evidence>
<dbReference type="PANTHER" id="PTHR30561:SF1">
    <property type="entry name" value="MULTIDRUG TRANSPORTER EMRE"/>
    <property type="match status" value="1"/>
</dbReference>
<comment type="caution">
    <text evidence="10">The sequence shown here is derived from an EMBL/GenBank/DDBJ whole genome shotgun (WGS) entry which is preliminary data.</text>
</comment>
<feature type="transmembrane region" description="Helical" evidence="9">
    <location>
        <begin position="32"/>
        <end position="50"/>
    </location>
</feature>
<organism evidence="10 11">
    <name type="scientific">Rheinheimera muenzenbergensis</name>
    <dbReference type="NCBI Taxonomy" id="1193628"/>
    <lineage>
        <taxon>Bacteria</taxon>
        <taxon>Pseudomonadati</taxon>
        <taxon>Pseudomonadota</taxon>
        <taxon>Gammaproteobacteria</taxon>
        <taxon>Chromatiales</taxon>
        <taxon>Chromatiaceae</taxon>
        <taxon>Rheinheimera</taxon>
    </lineage>
</organism>
<dbReference type="RefSeq" id="WP_335735997.1">
    <property type="nucleotide sequence ID" value="NZ_JALAAR010000007.1"/>
</dbReference>
<dbReference type="InterPro" id="IPR045324">
    <property type="entry name" value="Small_multidrug_res"/>
</dbReference>
<keyword evidence="4 8" id="KW-0812">Transmembrane</keyword>
<comment type="subcellular location">
    <subcellularLocation>
        <location evidence="1 8">Cell membrane</location>
        <topology evidence="1 8">Multi-pass membrane protein</topology>
    </subcellularLocation>
</comment>
<feature type="transmembrane region" description="Helical" evidence="9">
    <location>
        <begin position="57"/>
        <end position="78"/>
    </location>
</feature>
<feature type="transmembrane region" description="Helical" evidence="9">
    <location>
        <begin position="84"/>
        <end position="103"/>
    </location>
</feature>
<dbReference type="Proteomes" id="UP001375382">
    <property type="component" value="Unassembled WGS sequence"/>
</dbReference>
<protein>
    <submittedName>
        <fullName evidence="10">SMR family transporter</fullName>
    </submittedName>
</protein>
<comment type="similarity">
    <text evidence="7 8">Belongs to the drug/metabolite transporter (DMT) superfamily. Small multidrug resistance (SMR) (TC 2.A.7.1) family.</text>
</comment>
<evidence type="ECO:0000313" key="11">
    <source>
        <dbReference type="Proteomes" id="UP001375382"/>
    </source>
</evidence>
<dbReference type="PANTHER" id="PTHR30561">
    <property type="entry name" value="SMR FAMILY PROTON-DEPENDENT DRUG EFFLUX TRANSPORTER SUGE"/>
    <property type="match status" value="1"/>
</dbReference>
<dbReference type="Gene3D" id="1.10.3730.20">
    <property type="match status" value="1"/>
</dbReference>
<evidence type="ECO:0000256" key="9">
    <source>
        <dbReference type="SAM" id="Phobius"/>
    </source>
</evidence>
<evidence type="ECO:0000256" key="4">
    <source>
        <dbReference type="ARBA" id="ARBA00022692"/>
    </source>
</evidence>
<keyword evidence="2" id="KW-0813">Transport</keyword>
<proteinExistence type="inferred from homology"/>
<gene>
    <name evidence="10" type="ORF">MN202_10090</name>
</gene>
<evidence type="ECO:0000256" key="6">
    <source>
        <dbReference type="ARBA" id="ARBA00023136"/>
    </source>
</evidence>
<dbReference type="Pfam" id="PF00893">
    <property type="entry name" value="Multi_Drug_Res"/>
    <property type="match status" value="1"/>
</dbReference>
<name>A0ABU8C7G0_9GAMM</name>
<keyword evidence="6 9" id="KW-0472">Membrane</keyword>
<evidence type="ECO:0000256" key="3">
    <source>
        <dbReference type="ARBA" id="ARBA00022475"/>
    </source>
</evidence>
<evidence type="ECO:0000256" key="8">
    <source>
        <dbReference type="RuleBase" id="RU003942"/>
    </source>
</evidence>
<evidence type="ECO:0000256" key="1">
    <source>
        <dbReference type="ARBA" id="ARBA00004651"/>
    </source>
</evidence>
<reference evidence="10 11" key="1">
    <citation type="journal article" date="2023" name="Ecotoxicol. Environ. Saf.">
        <title>Mercury remediation potential of mercury-resistant strain Rheinheimera metallidurans sp. nov. isolated from a municipal waste dumping site.</title>
        <authorList>
            <person name="Yadav V."/>
            <person name="Manjhi A."/>
            <person name="Vadakedath N."/>
        </authorList>
    </citation>
    <scope>NUCLEOTIDE SEQUENCE [LARGE SCALE GENOMIC DNA]</scope>
    <source>
        <strain evidence="10 11">E-49</strain>
    </source>
</reference>
<keyword evidence="11" id="KW-1185">Reference proteome</keyword>
<sequence length="109" mass="11594">MHYLFLGLAIISEVIGTTALKMSGEFTKLTPSIFVVLGYAAAFYFLSLALSSIQVGVAYAIWAGLGIVLITLIGAVAFKEVPDLPAMLGLLMIILGVFVINVFSKTVTH</sequence>
<evidence type="ECO:0000256" key="5">
    <source>
        <dbReference type="ARBA" id="ARBA00022989"/>
    </source>
</evidence>
<keyword evidence="5 9" id="KW-1133">Transmembrane helix</keyword>
<dbReference type="InterPro" id="IPR037185">
    <property type="entry name" value="EmrE-like"/>
</dbReference>
<evidence type="ECO:0000256" key="2">
    <source>
        <dbReference type="ARBA" id="ARBA00022448"/>
    </source>
</evidence>
<keyword evidence="3" id="KW-1003">Cell membrane</keyword>